<dbReference type="InterPro" id="IPR001574">
    <property type="entry name" value="Ribosome_inactivat_prot"/>
</dbReference>
<reference evidence="2" key="1">
    <citation type="journal article" date="2012" name="Nat. Biotechnol.">
        <title>Reference genome sequence of the model plant Setaria.</title>
        <authorList>
            <person name="Bennetzen J.L."/>
            <person name="Schmutz J."/>
            <person name="Wang H."/>
            <person name="Percifield R."/>
            <person name="Hawkins J."/>
            <person name="Pontaroli A.C."/>
            <person name="Estep M."/>
            <person name="Feng L."/>
            <person name="Vaughn J.N."/>
            <person name="Grimwood J."/>
            <person name="Jenkins J."/>
            <person name="Barry K."/>
            <person name="Lindquist E."/>
            <person name="Hellsten U."/>
            <person name="Deshpande S."/>
            <person name="Wang X."/>
            <person name="Wu X."/>
            <person name="Mitros T."/>
            <person name="Triplett J."/>
            <person name="Yang X."/>
            <person name="Ye C.Y."/>
            <person name="Mauro-Herrera M."/>
            <person name="Wang L."/>
            <person name="Li P."/>
            <person name="Sharma M."/>
            <person name="Sharma R."/>
            <person name="Ronald P.C."/>
            <person name="Panaud O."/>
            <person name="Kellogg E.A."/>
            <person name="Brutnell T.P."/>
            <person name="Doust A.N."/>
            <person name="Tuskan G.A."/>
            <person name="Rokhsar D."/>
            <person name="Devos K.M."/>
        </authorList>
    </citation>
    <scope>NUCLEOTIDE SEQUENCE [LARGE SCALE GENOMIC DNA]</scope>
    <source>
        <strain evidence="2">Yugu1</strain>
    </source>
</reference>
<gene>
    <name evidence="2" type="ORF">SETIT_9G217900v2</name>
</gene>
<dbReference type="EMBL" id="CM003536">
    <property type="protein sequence ID" value="RCV42455.1"/>
    <property type="molecule type" value="Genomic_DNA"/>
</dbReference>
<evidence type="ECO:0000313" key="2">
    <source>
        <dbReference type="EMBL" id="RCV42455.1"/>
    </source>
</evidence>
<dbReference type="AlphaFoldDB" id="A0A368SJ39"/>
<dbReference type="PANTHER" id="PTHR33453">
    <property type="match status" value="1"/>
</dbReference>
<dbReference type="GO" id="GO:0006952">
    <property type="term" value="P:defense response"/>
    <property type="evidence" value="ECO:0007669"/>
    <property type="project" value="UniProtKB-KW"/>
</dbReference>
<keyword evidence="1" id="KW-0611">Plant defense</keyword>
<dbReference type="GO" id="GO:0030598">
    <property type="term" value="F:rRNA N-glycosylase activity"/>
    <property type="evidence" value="ECO:0007669"/>
    <property type="project" value="UniProtKB-EC"/>
</dbReference>
<organism evidence="2">
    <name type="scientific">Setaria italica</name>
    <name type="common">Foxtail millet</name>
    <name type="synonym">Panicum italicum</name>
    <dbReference type="NCBI Taxonomy" id="4555"/>
    <lineage>
        <taxon>Eukaryota</taxon>
        <taxon>Viridiplantae</taxon>
        <taxon>Streptophyta</taxon>
        <taxon>Embryophyta</taxon>
        <taxon>Tracheophyta</taxon>
        <taxon>Spermatophyta</taxon>
        <taxon>Magnoliopsida</taxon>
        <taxon>Liliopsida</taxon>
        <taxon>Poales</taxon>
        <taxon>Poaceae</taxon>
        <taxon>PACMAD clade</taxon>
        <taxon>Panicoideae</taxon>
        <taxon>Panicodae</taxon>
        <taxon>Paniceae</taxon>
        <taxon>Cenchrinae</taxon>
        <taxon>Setaria</taxon>
    </lineage>
</organism>
<dbReference type="GO" id="GO:0090729">
    <property type="term" value="F:toxin activity"/>
    <property type="evidence" value="ECO:0007669"/>
    <property type="project" value="UniProtKB-KW"/>
</dbReference>
<dbReference type="GO" id="GO:0017148">
    <property type="term" value="P:negative regulation of translation"/>
    <property type="evidence" value="ECO:0007669"/>
    <property type="project" value="UniProtKB-KW"/>
</dbReference>
<accession>A0A368SJ39</accession>
<comment type="catalytic activity">
    <reaction evidence="1">
        <text>Endohydrolysis of the N-glycosidic bond at one specific adenosine on the 28S rRNA.</text>
        <dbReference type="EC" id="3.2.2.22"/>
    </reaction>
</comment>
<dbReference type="Gene3D" id="3.40.420.10">
    <property type="entry name" value="Ricin (A subunit), domain 1"/>
    <property type="match status" value="1"/>
</dbReference>
<dbReference type="OrthoDB" id="680012at2759"/>
<comment type="similarity">
    <text evidence="1">Belongs to the ribosome-inactivating protein family.</text>
</comment>
<reference evidence="2" key="2">
    <citation type="submission" date="2015-07" db="EMBL/GenBank/DDBJ databases">
        <authorList>
            <person name="Noorani M."/>
        </authorList>
    </citation>
    <scope>NUCLEOTIDE SEQUENCE</scope>
    <source>
        <strain evidence="2">Yugu1</strain>
    </source>
</reference>
<protein>
    <recommendedName>
        <fullName evidence="1">rRNA N-glycosylase</fullName>
        <ecNumber evidence="1">3.2.2.22</ecNumber>
    </recommendedName>
</protein>
<dbReference type="InterPro" id="IPR036041">
    <property type="entry name" value="Ribosome-inact_prot_sf"/>
</dbReference>
<dbReference type="PANTHER" id="PTHR33453:SF31">
    <property type="entry name" value="RRNA N-GLYCOSYLASE"/>
    <property type="match status" value="1"/>
</dbReference>
<dbReference type="SUPFAM" id="SSF56371">
    <property type="entry name" value="Ribosome inactivating proteins (RIP)"/>
    <property type="match status" value="1"/>
</dbReference>
<dbReference type="InterPro" id="IPR016138">
    <property type="entry name" value="Ribosome_inactivat_prot_sub1"/>
</dbReference>
<keyword evidence="1" id="KW-0378">Hydrolase</keyword>
<keyword evidence="1" id="KW-0800">Toxin</keyword>
<proteinExistence type="inferred from homology"/>
<dbReference type="EC" id="3.2.2.22" evidence="1"/>
<keyword evidence="1" id="KW-0652">Protein synthesis inhibitor</keyword>
<evidence type="ECO:0000256" key="1">
    <source>
        <dbReference type="RuleBase" id="RU004915"/>
    </source>
</evidence>
<dbReference type="Pfam" id="PF00161">
    <property type="entry name" value="RIP"/>
    <property type="match status" value="1"/>
</dbReference>
<sequence length="310" mass="34492">MRLCTFQLGTLVPMGATRVVLAIVVLVLNVAAGSGAGEEEWYEPCSTASFHLDTHGYMSVFGTMKTWIFDHRDKDPIDLAEYGNPKLTVQDLKNKPLHWFIPLLMGEGTASTNLAFRSDNLYLSGFTNQKGEWFSFQVDEDHEYVIPGSTVLGFKSNYASLVGGGPGTGHEPWEFLVDLDISRAEILSAIAVLSEYDPSTTPDHVIKLALARLTVAFMEAQRFPFIRQRMYELWENGGPGTLGWRGAKLVVHWSDISCALRIWDTRADKARWDSREAEGLKKEPPVGLGIATPEQALAEIWPILISQCTE</sequence>
<name>A0A368SJ39_SETIT</name>